<evidence type="ECO:0000313" key="11">
    <source>
        <dbReference type="EMBL" id="QJT09627.1"/>
    </source>
</evidence>
<name>A0A6P1ZCU0_9BACT</name>
<feature type="transmembrane region" description="Helical" evidence="9">
    <location>
        <begin position="12"/>
        <end position="32"/>
    </location>
</feature>
<dbReference type="InterPro" id="IPR036097">
    <property type="entry name" value="HisK_dim/P_sf"/>
</dbReference>
<dbReference type="InterPro" id="IPR004358">
    <property type="entry name" value="Sig_transdc_His_kin-like_C"/>
</dbReference>
<proteinExistence type="predicted"/>
<accession>A0A6P1ZCU0</accession>
<keyword evidence="9" id="KW-1133">Transmembrane helix</keyword>
<gene>
    <name evidence="12" type="ORF">DQK91_19305</name>
    <name evidence="11" type="ORF">E8L03_12080</name>
</gene>
<evidence type="ECO:0000313" key="14">
    <source>
        <dbReference type="Proteomes" id="UP000503251"/>
    </source>
</evidence>
<keyword evidence="3" id="KW-0597">Phosphoprotein</keyword>
<protein>
    <recommendedName>
        <fullName evidence="2">histidine kinase</fullName>
        <ecNumber evidence="2">2.7.13.3</ecNumber>
    </recommendedName>
</protein>
<dbReference type="PRINTS" id="PR00344">
    <property type="entry name" value="BCTRLSENSOR"/>
</dbReference>
<dbReference type="Gene3D" id="1.10.287.130">
    <property type="match status" value="1"/>
</dbReference>
<feature type="transmembrane region" description="Helical" evidence="9">
    <location>
        <begin position="183"/>
        <end position="204"/>
    </location>
</feature>
<dbReference type="Proteomes" id="UP000503251">
    <property type="component" value="Chromosome"/>
</dbReference>
<organism evidence="12 13">
    <name type="scientific">Oceanidesulfovibrio marinus</name>
    <dbReference type="NCBI Taxonomy" id="370038"/>
    <lineage>
        <taxon>Bacteria</taxon>
        <taxon>Pseudomonadati</taxon>
        <taxon>Thermodesulfobacteriota</taxon>
        <taxon>Desulfovibrionia</taxon>
        <taxon>Desulfovibrionales</taxon>
        <taxon>Desulfovibrionaceae</taxon>
        <taxon>Oceanidesulfovibrio</taxon>
    </lineage>
</organism>
<dbReference type="OrthoDB" id="9781147at2"/>
<dbReference type="CDD" id="cd00082">
    <property type="entry name" value="HisKA"/>
    <property type="match status" value="1"/>
</dbReference>
<dbReference type="InterPro" id="IPR036890">
    <property type="entry name" value="HATPase_C_sf"/>
</dbReference>
<sequence length="493" mass="55496">MRILGLRSRIFILLGILVAVNLTGALVTLWYVQRTQSLFARTMEQGAEALDAAQEMQRALLSQRGYVSYYFIDGDESWLELLAKSKEDFETWWRASFDMARTEDERNMLFAIEREYVRYSVLKERVINLFMEGQRERGVRLHADARKRFFEVNSLCSKFKQQQKQNITTLIAEYRDQFRLLSWLAWSAIPAAAILGLLLAIIIIRRVLAPIHRLTDVLSNSADKTAKEASVADEVEYLGDRIQLLLKDVGQAQDKLAKSREDLLQAEKLATIGRLAAGVAHSVRNPLTSVKMRLFTLERSLPLTTETREDLEVIGEEIDFIDTILKNFLEFSRPPKLKPQPVSPSAVVDQALQLLRHKVDSMRIDVTVNREAPLQLVLGDPDQLKEVLVNLIINAMEAMGEGGSITIDEEEGVIEPYGRVDIIRVTDTGPGLPPNVQAKLFEPFTSTKEDGTGLGLAISKRIVEEHGGWLHATSEPGRGATFVIGLPRMEQSA</sequence>
<keyword evidence="4" id="KW-0808">Transferase</keyword>
<dbReference type="RefSeq" id="WP_144307046.1">
    <property type="nucleotide sequence ID" value="NZ_CP039543.1"/>
</dbReference>
<dbReference type="EMBL" id="CP039543">
    <property type="protein sequence ID" value="QJT09627.1"/>
    <property type="molecule type" value="Genomic_DNA"/>
</dbReference>
<keyword evidence="9" id="KW-0472">Membrane</keyword>
<dbReference type="SUPFAM" id="SSF55874">
    <property type="entry name" value="ATPase domain of HSP90 chaperone/DNA topoisomerase II/histidine kinase"/>
    <property type="match status" value="1"/>
</dbReference>
<dbReference type="Gene3D" id="3.30.565.10">
    <property type="entry name" value="Histidine kinase-like ATPase, C-terminal domain"/>
    <property type="match status" value="1"/>
</dbReference>
<reference evidence="12 13" key="1">
    <citation type="submission" date="2018-06" db="EMBL/GenBank/DDBJ databases">
        <title>Complete genome of Desulfovibrio marinus P48SEP.</title>
        <authorList>
            <person name="Crispim J.S."/>
            <person name="Vidigal P.M.P."/>
            <person name="Silva L.C.F."/>
            <person name="Araujo L.C."/>
            <person name="Laguardia C.N."/>
            <person name="Dias R.S."/>
            <person name="Sousa M.P."/>
            <person name="Paula S.O."/>
            <person name="Silva C."/>
        </authorList>
    </citation>
    <scope>NUCLEOTIDE SEQUENCE [LARGE SCALE GENOMIC DNA]</scope>
    <source>
        <strain evidence="12 13">P48SEP</strain>
    </source>
</reference>
<evidence type="ECO:0000256" key="4">
    <source>
        <dbReference type="ARBA" id="ARBA00022679"/>
    </source>
</evidence>
<feature type="domain" description="Histidine kinase" evidence="10">
    <location>
        <begin position="278"/>
        <end position="490"/>
    </location>
</feature>
<dbReference type="GO" id="GO:0000155">
    <property type="term" value="F:phosphorelay sensor kinase activity"/>
    <property type="evidence" value="ECO:0007669"/>
    <property type="project" value="InterPro"/>
</dbReference>
<dbReference type="EMBL" id="QMIF01000018">
    <property type="protein sequence ID" value="TVM30989.1"/>
    <property type="molecule type" value="Genomic_DNA"/>
</dbReference>
<dbReference type="GO" id="GO:0005524">
    <property type="term" value="F:ATP binding"/>
    <property type="evidence" value="ECO:0007669"/>
    <property type="project" value="UniProtKB-KW"/>
</dbReference>
<keyword evidence="9" id="KW-0812">Transmembrane</keyword>
<dbReference type="Proteomes" id="UP000434052">
    <property type="component" value="Unassembled WGS sequence"/>
</dbReference>
<reference evidence="11 14" key="2">
    <citation type="submission" date="2019-04" db="EMBL/GenBank/DDBJ databases">
        <title>Isolation and culture of sulfate reducing bacteria from the cold seep of the South China Sea.</title>
        <authorList>
            <person name="Sun C."/>
            <person name="Liu R."/>
        </authorList>
    </citation>
    <scope>NUCLEOTIDE SEQUENCE [LARGE SCALE GENOMIC DNA]</scope>
    <source>
        <strain evidence="11 14">CS1</strain>
    </source>
</reference>
<evidence type="ECO:0000256" key="9">
    <source>
        <dbReference type="SAM" id="Phobius"/>
    </source>
</evidence>
<dbReference type="InterPro" id="IPR005467">
    <property type="entry name" value="His_kinase_dom"/>
</dbReference>
<dbReference type="InterPro" id="IPR003661">
    <property type="entry name" value="HisK_dim/P_dom"/>
</dbReference>
<keyword evidence="7" id="KW-0067">ATP-binding</keyword>
<evidence type="ECO:0000256" key="7">
    <source>
        <dbReference type="ARBA" id="ARBA00022840"/>
    </source>
</evidence>
<dbReference type="Pfam" id="PF00512">
    <property type="entry name" value="HisKA"/>
    <property type="match status" value="1"/>
</dbReference>
<dbReference type="InterPro" id="IPR003594">
    <property type="entry name" value="HATPase_dom"/>
</dbReference>
<dbReference type="PANTHER" id="PTHR43065">
    <property type="entry name" value="SENSOR HISTIDINE KINASE"/>
    <property type="match status" value="1"/>
</dbReference>
<keyword evidence="6 12" id="KW-0418">Kinase</keyword>
<dbReference type="PANTHER" id="PTHR43065:SF10">
    <property type="entry name" value="PEROXIDE STRESS-ACTIVATED HISTIDINE KINASE MAK3"/>
    <property type="match status" value="1"/>
</dbReference>
<evidence type="ECO:0000256" key="5">
    <source>
        <dbReference type="ARBA" id="ARBA00022741"/>
    </source>
</evidence>
<evidence type="ECO:0000259" key="10">
    <source>
        <dbReference type="PROSITE" id="PS50109"/>
    </source>
</evidence>
<dbReference type="SMART" id="SM00387">
    <property type="entry name" value="HATPase_c"/>
    <property type="match status" value="1"/>
</dbReference>
<dbReference type="Pfam" id="PF02518">
    <property type="entry name" value="HATPase_c"/>
    <property type="match status" value="1"/>
</dbReference>
<comment type="catalytic activity">
    <reaction evidence="1">
        <text>ATP + protein L-histidine = ADP + protein N-phospho-L-histidine.</text>
        <dbReference type="EC" id="2.7.13.3"/>
    </reaction>
</comment>
<evidence type="ECO:0000256" key="3">
    <source>
        <dbReference type="ARBA" id="ARBA00022553"/>
    </source>
</evidence>
<dbReference type="SUPFAM" id="SSF47384">
    <property type="entry name" value="Homodimeric domain of signal transducing histidine kinase"/>
    <property type="match status" value="1"/>
</dbReference>
<evidence type="ECO:0000313" key="13">
    <source>
        <dbReference type="Proteomes" id="UP000434052"/>
    </source>
</evidence>
<keyword evidence="5" id="KW-0547">Nucleotide-binding</keyword>
<dbReference type="EC" id="2.7.13.3" evidence="2"/>
<dbReference type="AlphaFoldDB" id="A0A6P1ZCU0"/>
<keyword evidence="8" id="KW-0902">Two-component regulatory system</keyword>
<evidence type="ECO:0000256" key="2">
    <source>
        <dbReference type="ARBA" id="ARBA00012438"/>
    </source>
</evidence>
<dbReference type="PROSITE" id="PS50109">
    <property type="entry name" value="HIS_KIN"/>
    <property type="match status" value="1"/>
</dbReference>
<evidence type="ECO:0000256" key="8">
    <source>
        <dbReference type="ARBA" id="ARBA00023012"/>
    </source>
</evidence>
<keyword evidence="14" id="KW-1185">Reference proteome</keyword>
<dbReference type="SMART" id="SM00388">
    <property type="entry name" value="HisKA"/>
    <property type="match status" value="1"/>
</dbReference>
<evidence type="ECO:0000313" key="12">
    <source>
        <dbReference type="EMBL" id="TVM30989.1"/>
    </source>
</evidence>
<evidence type="ECO:0000256" key="6">
    <source>
        <dbReference type="ARBA" id="ARBA00022777"/>
    </source>
</evidence>
<evidence type="ECO:0000256" key="1">
    <source>
        <dbReference type="ARBA" id="ARBA00000085"/>
    </source>
</evidence>